<accession>A0ABR0ME25</accession>
<evidence type="ECO:0000256" key="1">
    <source>
        <dbReference type="SAM" id="MobiDB-lite"/>
    </source>
</evidence>
<reference evidence="2 3" key="1">
    <citation type="submission" date="2023-03" db="EMBL/GenBank/DDBJ databases">
        <title>WGS of Gossypium arboreum.</title>
        <authorList>
            <person name="Yu D."/>
        </authorList>
    </citation>
    <scope>NUCLEOTIDE SEQUENCE [LARGE SCALE GENOMIC DNA]</scope>
    <source>
        <tissue evidence="2">Leaf</tissue>
    </source>
</reference>
<gene>
    <name evidence="2" type="ORF">PVK06_047754</name>
</gene>
<proteinExistence type="predicted"/>
<feature type="region of interest" description="Disordered" evidence="1">
    <location>
        <begin position="16"/>
        <end position="37"/>
    </location>
</feature>
<feature type="compositionally biased region" description="Polar residues" evidence="1">
    <location>
        <begin position="25"/>
        <end position="37"/>
    </location>
</feature>
<dbReference type="EMBL" id="JARKNE010000013">
    <property type="protein sequence ID" value="KAK5771537.1"/>
    <property type="molecule type" value="Genomic_DNA"/>
</dbReference>
<name>A0ABR0ME25_GOSAR</name>
<evidence type="ECO:0000313" key="3">
    <source>
        <dbReference type="Proteomes" id="UP001358586"/>
    </source>
</evidence>
<evidence type="ECO:0000313" key="2">
    <source>
        <dbReference type="EMBL" id="KAK5771537.1"/>
    </source>
</evidence>
<dbReference type="Proteomes" id="UP001358586">
    <property type="component" value="Chromosome 13"/>
</dbReference>
<organism evidence="2 3">
    <name type="scientific">Gossypium arboreum</name>
    <name type="common">Tree cotton</name>
    <name type="synonym">Gossypium nanking</name>
    <dbReference type="NCBI Taxonomy" id="29729"/>
    <lineage>
        <taxon>Eukaryota</taxon>
        <taxon>Viridiplantae</taxon>
        <taxon>Streptophyta</taxon>
        <taxon>Embryophyta</taxon>
        <taxon>Tracheophyta</taxon>
        <taxon>Spermatophyta</taxon>
        <taxon>Magnoliopsida</taxon>
        <taxon>eudicotyledons</taxon>
        <taxon>Gunneridae</taxon>
        <taxon>Pentapetalae</taxon>
        <taxon>rosids</taxon>
        <taxon>malvids</taxon>
        <taxon>Malvales</taxon>
        <taxon>Malvaceae</taxon>
        <taxon>Malvoideae</taxon>
        <taxon>Gossypium</taxon>
    </lineage>
</organism>
<sequence>MLGRTIRSLSTLQAGTSAPVDYPIGSSSNPRGNPTNLEVTDLNEMEKVKRELPRQLDDRYRWLEEKFRAIENVDFYYRIDAKDPSLVPDLVLPPKFKSPEFEKYSGTSCPEAHITMFY</sequence>
<protein>
    <submittedName>
        <fullName evidence="2">Uncharacterized protein</fullName>
    </submittedName>
</protein>
<comment type="caution">
    <text evidence="2">The sequence shown here is derived from an EMBL/GenBank/DDBJ whole genome shotgun (WGS) entry which is preliminary data.</text>
</comment>
<keyword evidence="3" id="KW-1185">Reference proteome</keyword>